<dbReference type="AlphaFoldDB" id="A0AAV1TYY0"/>
<sequence>MQIVLEERDQWGVVSGEVKLEDCTSNLDQQKSRKALAIIFLAMEDS</sequence>
<dbReference type="Proteomes" id="UP001162060">
    <property type="component" value="Unassembled WGS sequence"/>
</dbReference>
<evidence type="ECO:0000313" key="2">
    <source>
        <dbReference type="Proteomes" id="UP001162060"/>
    </source>
</evidence>
<dbReference type="Pfam" id="PF14223">
    <property type="entry name" value="Retrotran_gag_2"/>
    <property type="match status" value="1"/>
</dbReference>
<dbReference type="EMBL" id="CAKLBY020000103">
    <property type="protein sequence ID" value="CAK7926903.1"/>
    <property type="molecule type" value="Genomic_DNA"/>
</dbReference>
<protein>
    <submittedName>
        <fullName evidence="1">Uncharacterized protein</fullName>
    </submittedName>
</protein>
<comment type="caution">
    <text evidence="1">The sequence shown here is derived from an EMBL/GenBank/DDBJ whole genome shotgun (WGS) entry which is preliminary data.</text>
</comment>
<gene>
    <name evidence="1" type="ORF">PM001_LOCUS12053</name>
</gene>
<organism evidence="1 2">
    <name type="scientific">Peronospora matthiolae</name>
    <dbReference type="NCBI Taxonomy" id="2874970"/>
    <lineage>
        <taxon>Eukaryota</taxon>
        <taxon>Sar</taxon>
        <taxon>Stramenopiles</taxon>
        <taxon>Oomycota</taxon>
        <taxon>Peronosporomycetes</taxon>
        <taxon>Peronosporales</taxon>
        <taxon>Peronosporaceae</taxon>
        <taxon>Peronospora</taxon>
    </lineage>
</organism>
<name>A0AAV1TYY0_9STRA</name>
<evidence type="ECO:0000313" key="1">
    <source>
        <dbReference type="EMBL" id="CAK7926903.1"/>
    </source>
</evidence>
<accession>A0AAV1TYY0</accession>
<proteinExistence type="predicted"/>
<reference evidence="1" key="1">
    <citation type="submission" date="2024-01" db="EMBL/GenBank/DDBJ databases">
        <authorList>
            <person name="Webb A."/>
        </authorList>
    </citation>
    <scope>NUCLEOTIDE SEQUENCE</scope>
    <source>
        <strain evidence="1">Pm1</strain>
    </source>
</reference>